<protein>
    <submittedName>
        <fullName evidence="1">Uncharacterized protein</fullName>
    </submittedName>
</protein>
<organism evidence="1">
    <name type="scientific">Pseudomonas aeruginosa</name>
    <dbReference type="NCBI Taxonomy" id="287"/>
    <lineage>
        <taxon>Bacteria</taxon>
        <taxon>Pseudomonadati</taxon>
        <taxon>Pseudomonadota</taxon>
        <taxon>Gammaproteobacteria</taxon>
        <taxon>Pseudomonadales</taxon>
        <taxon>Pseudomonadaceae</taxon>
        <taxon>Pseudomonas</taxon>
    </lineage>
</organism>
<dbReference type="EMBL" id="AF241171">
    <property type="protein sequence ID" value="AAK01535.1"/>
    <property type="molecule type" value="Genomic_DNA"/>
</dbReference>
<accession>Q9APT8</accession>
<proteinExistence type="predicted"/>
<reference evidence="1" key="1">
    <citation type="journal article" date="2001" name="J. Bacteriol.">
        <title>Identification of a genomic island present in the majority of pathogenic isolates of Pseudomonas aeruginosa.</title>
        <authorList>
            <person name="Liang X."/>
            <person name="Pham X.Q."/>
            <person name="Olson M.V."/>
            <person name="Lory S."/>
        </authorList>
    </citation>
    <scope>NUCLEOTIDE SEQUENCE</scope>
</reference>
<evidence type="ECO:0000313" key="1">
    <source>
        <dbReference type="EMBL" id="AAK01535.1"/>
    </source>
</evidence>
<sequence length="10" mass="1046">MTSTLLVNPA</sequence>
<name>Q9APT8_PSEAI</name>